<keyword evidence="1" id="KW-0479">Metal-binding</keyword>
<organism evidence="3 4">
    <name type="scientific">Dryococelus australis</name>
    <dbReference type="NCBI Taxonomy" id="614101"/>
    <lineage>
        <taxon>Eukaryota</taxon>
        <taxon>Metazoa</taxon>
        <taxon>Ecdysozoa</taxon>
        <taxon>Arthropoda</taxon>
        <taxon>Hexapoda</taxon>
        <taxon>Insecta</taxon>
        <taxon>Pterygota</taxon>
        <taxon>Neoptera</taxon>
        <taxon>Polyneoptera</taxon>
        <taxon>Phasmatodea</taxon>
        <taxon>Verophasmatodea</taxon>
        <taxon>Anareolatae</taxon>
        <taxon>Phasmatidae</taxon>
        <taxon>Eurycanthinae</taxon>
        <taxon>Dryococelus</taxon>
    </lineage>
</organism>
<evidence type="ECO:0000313" key="3">
    <source>
        <dbReference type="EMBL" id="KAJ8898144.1"/>
    </source>
</evidence>
<dbReference type="SUPFAM" id="SSF57756">
    <property type="entry name" value="Retrovirus zinc finger-like domains"/>
    <property type="match status" value="1"/>
</dbReference>
<keyword evidence="4" id="KW-1185">Reference proteome</keyword>
<dbReference type="InterPro" id="IPR001878">
    <property type="entry name" value="Znf_CCHC"/>
</dbReference>
<proteinExistence type="predicted"/>
<dbReference type="InterPro" id="IPR036875">
    <property type="entry name" value="Znf_CCHC_sf"/>
</dbReference>
<dbReference type="Proteomes" id="UP001159363">
    <property type="component" value="Chromosome 1"/>
</dbReference>
<evidence type="ECO:0000259" key="2">
    <source>
        <dbReference type="PROSITE" id="PS50158"/>
    </source>
</evidence>
<gene>
    <name evidence="3" type="ORF">PR048_003504</name>
</gene>
<evidence type="ECO:0000256" key="1">
    <source>
        <dbReference type="PROSITE-ProRule" id="PRU00047"/>
    </source>
</evidence>
<dbReference type="EMBL" id="JARBHB010000001">
    <property type="protein sequence ID" value="KAJ8898144.1"/>
    <property type="molecule type" value="Genomic_DNA"/>
</dbReference>
<protein>
    <recommendedName>
        <fullName evidence="2">CCHC-type domain-containing protein</fullName>
    </recommendedName>
</protein>
<keyword evidence="1" id="KW-0863">Zinc-finger</keyword>
<name>A0ABQ9INA9_9NEOP</name>
<dbReference type="PROSITE" id="PS50158">
    <property type="entry name" value="ZF_CCHC"/>
    <property type="match status" value="1"/>
</dbReference>
<accession>A0ABQ9INA9</accession>
<feature type="domain" description="CCHC-type" evidence="2">
    <location>
        <begin position="134"/>
        <end position="149"/>
    </location>
</feature>
<comment type="caution">
    <text evidence="3">The sequence shown here is derived from an EMBL/GenBank/DDBJ whole genome shotgun (WGS) entry which is preliminary data.</text>
</comment>
<reference evidence="3 4" key="1">
    <citation type="submission" date="2023-02" db="EMBL/GenBank/DDBJ databases">
        <title>LHISI_Scaffold_Assembly.</title>
        <authorList>
            <person name="Stuart O.P."/>
            <person name="Cleave R."/>
            <person name="Magrath M.J.L."/>
            <person name="Mikheyev A.S."/>
        </authorList>
    </citation>
    <scope>NUCLEOTIDE SEQUENCE [LARGE SCALE GENOMIC DNA]</scope>
    <source>
        <strain evidence="3">Daus_M_001</strain>
        <tissue evidence="3">Leg muscle</tissue>
    </source>
</reference>
<sequence>MDDYNDWKFTMKMLLLHEKLWTHATGEAYGAEKKLDPDNEIEALSLICLYVKLHLHPYMWNCTYIHIGLPEELRPLRMAVENSGIEVISELVRMKLLQEDLRRSISCGGNGEVVFVSKKKEGFTSRGAKNMIHCYRCNKLGHIKLNCPQQVNLVKEDMKSNTVSSRTAHSIGELSTNLLSVSKVVEKGLVVVFSHNNGKVQGNLEPSALNVGVLYKLDEYIPVAKDLQFSRGEFKCHNTVGAVFNSHKIIWNRRFRHLNRKGMCKLKNGLALGIKFSRGGDEPCVTCIEGKQCRKPVHDTSQCKSGLHQLSVLH</sequence>
<evidence type="ECO:0000313" key="4">
    <source>
        <dbReference type="Proteomes" id="UP001159363"/>
    </source>
</evidence>
<keyword evidence="1" id="KW-0862">Zinc</keyword>